<keyword evidence="4" id="KW-1185">Reference proteome</keyword>
<dbReference type="AlphaFoldDB" id="A0A336JSH0"/>
<protein>
    <submittedName>
        <fullName evidence="2">Uncharacterized protein</fullName>
    </submittedName>
</protein>
<accession>A0A336JSH0</accession>
<reference evidence="2 3" key="1">
    <citation type="submission" date="2017-08" db="EMBL/GenBank/DDBJ databases">
        <authorList>
            <person name="de Groot N.N."/>
        </authorList>
    </citation>
    <scope>NUCLEOTIDE SEQUENCE [LARGE SCALE GENOMIC DNA]</scope>
    <source>
        <strain evidence="2 3">JA575</strain>
    </source>
</reference>
<dbReference type="OrthoDB" id="7300871at2"/>
<dbReference type="Proteomes" id="UP000252631">
    <property type="component" value="Unassembled WGS sequence"/>
</dbReference>
<dbReference type="Proteomes" id="UP000256343">
    <property type="component" value="Unassembled WGS sequence"/>
</dbReference>
<evidence type="ECO:0000313" key="4">
    <source>
        <dbReference type="Proteomes" id="UP000256343"/>
    </source>
</evidence>
<reference evidence="1 4" key="2">
    <citation type="submission" date="2018-07" db="EMBL/GenBank/DDBJ databases">
        <title>Genomic Encyclopedia of Archaeal and Bacterial Type Strains, Phase II (KMG-II): from individual species to whole genera.</title>
        <authorList>
            <person name="Goeker M."/>
        </authorList>
    </citation>
    <scope>NUCLEOTIDE SEQUENCE [LARGE SCALE GENOMIC DNA]</scope>
    <source>
        <strain evidence="1 4">JA575</strain>
    </source>
</reference>
<evidence type="ECO:0000313" key="3">
    <source>
        <dbReference type="Proteomes" id="UP000252631"/>
    </source>
</evidence>
<proteinExistence type="predicted"/>
<dbReference type="RefSeq" id="WP_114356177.1">
    <property type="nucleotide sequence ID" value="NZ_QRDT01000001.1"/>
</dbReference>
<dbReference type="EMBL" id="UFQQ01000001">
    <property type="protein sequence ID" value="SSW89001.1"/>
    <property type="molecule type" value="Genomic_DNA"/>
</dbReference>
<evidence type="ECO:0000313" key="1">
    <source>
        <dbReference type="EMBL" id="RED42400.1"/>
    </source>
</evidence>
<dbReference type="EMBL" id="QRDT01000001">
    <property type="protein sequence ID" value="RED42400.1"/>
    <property type="molecule type" value="Genomic_DNA"/>
</dbReference>
<name>A0A336JSH0_9BRAD</name>
<organism evidence="2 3">
    <name type="scientific">Rhodopseudomonas pentothenatexigens</name>
    <dbReference type="NCBI Taxonomy" id="999699"/>
    <lineage>
        <taxon>Bacteria</taxon>
        <taxon>Pseudomonadati</taxon>
        <taxon>Pseudomonadota</taxon>
        <taxon>Alphaproteobacteria</taxon>
        <taxon>Hyphomicrobiales</taxon>
        <taxon>Nitrobacteraceae</taxon>
        <taxon>Rhodopseudomonas</taxon>
    </lineage>
</organism>
<gene>
    <name evidence="1" type="ORF">BJ125_101117</name>
    <name evidence="2" type="ORF">SAMN05892882_101117</name>
</gene>
<evidence type="ECO:0000313" key="2">
    <source>
        <dbReference type="EMBL" id="SSW89001.1"/>
    </source>
</evidence>
<sequence length="267" mass="30040">MDQMAERRPSELAEATAALINHIVGAIESAAVVMEPFYHLEFVGIFPALVYAAILKAMPQSNDYRPMHGRSKGNDLADGTHTRVKIDLFPEYIRHLPPEQRSVWRMVGDALCSEPVKDAFRRKLAPALERRFGPGAQSVGMFPIPILTRDIPGYKITPHTDTHWKGITVQLYLPRDEAHTDIGTIFHDVLPDGSMPKTRQMKFAPNSGYAFAVDKHTWHSADTVPADVETRDSILLTYFVDQGVLKVLRNRGKRIGNFVLNEIRART</sequence>